<name>A0ABR7NJX3_9FIRM</name>
<dbReference type="Pfam" id="PF07969">
    <property type="entry name" value="Amidohydro_3"/>
    <property type="match status" value="1"/>
</dbReference>
<dbReference type="InterPro" id="IPR023100">
    <property type="entry name" value="D-aminoacylase_insert_dom_sf"/>
</dbReference>
<evidence type="ECO:0000313" key="3">
    <source>
        <dbReference type="Proteomes" id="UP000658131"/>
    </source>
</evidence>
<dbReference type="Gene3D" id="3.20.20.140">
    <property type="entry name" value="Metal-dependent hydrolases"/>
    <property type="match status" value="2"/>
</dbReference>
<dbReference type="InterPro" id="IPR013108">
    <property type="entry name" value="Amidohydro_3"/>
</dbReference>
<dbReference type="RefSeq" id="WP_262400209.1">
    <property type="nucleotide sequence ID" value="NZ_JACRTB010000014.1"/>
</dbReference>
<dbReference type="PANTHER" id="PTHR11647:SF1">
    <property type="entry name" value="COLLAPSIN RESPONSE MEDIATOR PROTEIN"/>
    <property type="match status" value="1"/>
</dbReference>
<sequence length="547" mass="60105">MIDVKIIGGTIVDGSGTKRYRADIGIIGDKICEIGDLKEVDARESIDATGQIVAPGFIDLHTHSDISLIVDPKASSKIHDGVTTEVIGNCGIGLAPICEKQKANLLSYLGTRLVGTIPIQLELPWNTMEEYLSTFKKQPPATNVASLVAQGAVRINEMGFERDAASPKQTERMQAEIKKAMEAGCVGLSSGLVYMPGEFTSKDELADLCKAIVPYGGFYATHIRSEGEHVFNAVDEALYIAQKSGVPLHISHLKLASSSHWGETDKLLGKIDHARSKGFDVTFDAYPYALGCTSLAGKLPPWVFEGGTDRMLERLQSVTLRDRMRADLKNNDIHGWESFAYPKGCNGPTGWDSVIFANVMTEENQSLLGKTIEDVAKEQNKDPFDVMFDTIIQEKGRIQILRKIMNEDDVKVILSRPDCIIVSDGQSLSTEGVLSTGRPHPRAFGSRAKILGHYSRDLGLFSVETAVRKMTSLPAERMGLHHRGLLRVGNYADITIFDYNKVRDAATFIVPQQYSEGFSYVVVNGKVALRNGVETSEFSGRFVEREK</sequence>
<comment type="caution">
    <text evidence="2">The sequence shown here is derived from an EMBL/GenBank/DDBJ whole genome shotgun (WGS) entry which is preliminary data.</text>
</comment>
<dbReference type="Proteomes" id="UP000658131">
    <property type="component" value="Unassembled WGS sequence"/>
</dbReference>
<gene>
    <name evidence="2" type="ORF">H8717_09855</name>
</gene>
<dbReference type="PANTHER" id="PTHR11647">
    <property type="entry name" value="HYDRANTOINASE/DIHYDROPYRIMIDINASE FAMILY MEMBER"/>
    <property type="match status" value="1"/>
</dbReference>
<accession>A0ABR7NJX3</accession>
<evidence type="ECO:0000259" key="1">
    <source>
        <dbReference type="Pfam" id="PF07969"/>
    </source>
</evidence>
<dbReference type="SUPFAM" id="SSF51338">
    <property type="entry name" value="Composite domain of metallo-dependent hydrolases"/>
    <property type="match status" value="1"/>
</dbReference>
<proteinExistence type="predicted"/>
<dbReference type="Gene3D" id="2.30.40.10">
    <property type="entry name" value="Urease, subunit C, domain 1"/>
    <property type="match status" value="2"/>
</dbReference>
<dbReference type="EMBL" id="JACRTB010000014">
    <property type="protein sequence ID" value="MBC8576706.1"/>
    <property type="molecule type" value="Genomic_DNA"/>
</dbReference>
<keyword evidence="3" id="KW-1185">Reference proteome</keyword>
<organism evidence="2 3">
    <name type="scientific">Yanshouia hominis</name>
    <dbReference type="NCBI Taxonomy" id="2763673"/>
    <lineage>
        <taxon>Bacteria</taxon>
        <taxon>Bacillati</taxon>
        <taxon>Bacillota</taxon>
        <taxon>Clostridia</taxon>
        <taxon>Eubacteriales</taxon>
        <taxon>Oscillospiraceae</taxon>
        <taxon>Yanshouia</taxon>
    </lineage>
</organism>
<protein>
    <submittedName>
        <fullName evidence="2">D-aminoacylase</fullName>
    </submittedName>
</protein>
<dbReference type="CDD" id="cd01297">
    <property type="entry name" value="D-aminoacylase"/>
    <property type="match status" value="1"/>
</dbReference>
<dbReference type="SUPFAM" id="SSF51556">
    <property type="entry name" value="Metallo-dependent hydrolases"/>
    <property type="match status" value="1"/>
</dbReference>
<feature type="domain" description="Amidohydrolase 3" evidence="1">
    <location>
        <begin position="46"/>
        <end position="527"/>
    </location>
</feature>
<dbReference type="InterPro" id="IPR032466">
    <property type="entry name" value="Metal_Hydrolase"/>
</dbReference>
<dbReference type="InterPro" id="IPR050378">
    <property type="entry name" value="Metallo-dep_Hydrolases_sf"/>
</dbReference>
<dbReference type="Gene3D" id="3.30.1490.130">
    <property type="entry name" value="D-aminoacylase. Domain 3"/>
    <property type="match status" value="1"/>
</dbReference>
<evidence type="ECO:0000313" key="2">
    <source>
        <dbReference type="EMBL" id="MBC8576706.1"/>
    </source>
</evidence>
<reference evidence="2 3" key="1">
    <citation type="submission" date="2020-08" db="EMBL/GenBank/DDBJ databases">
        <title>Genome public.</title>
        <authorList>
            <person name="Liu C."/>
            <person name="Sun Q."/>
        </authorList>
    </citation>
    <scope>NUCLEOTIDE SEQUENCE [LARGE SCALE GENOMIC DNA]</scope>
    <source>
        <strain evidence="2 3">BX1</strain>
    </source>
</reference>
<dbReference type="InterPro" id="IPR011059">
    <property type="entry name" value="Metal-dep_hydrolase_composite"/>
</dbReference>